<reference evidence="2 3" key="1">
    <citation type="submission" date="2018-11" db="EMBL/GenBank/DDBJ databases">
        <authorList>
            <person name="Li F."/>
        </authorList>
    </citation>
    <scope>NUCLEOTIDE SEQUENCE [LARGE SCALE GENOMIC DNA]</scope>
    <source>
        <strain evidence="2 3">Gsoil 097</strain>
    </source>
</reference>
<sequence length="103" mass="10944">MTPHDAVRLPGPVRTCIGCRERAAKRELLRVVAGEGTVVPDPGGSAPGRGAHLHPTLACFELAERKRAFARALRQKSAGSGGALDLDDLKQYLTTTLTESAPR</sequence>
<dbReference type="OrthoDB" id="5244965at2"/>
<evidence type="ECO:0000313" key="2">
    <source>
        <dbReference type="EMBL" id="RNL65095.1"/>
    </source>
</evidence>
<dbReference type="EMBL" id="RJSE01000003">
    <property type="protein sequence ID" value="RNL65095.1"/>
    <property type="molecule type" value="Genomic_DNA"/>
</dbReference>
<organism evidence="2 3">
    <name type="scientific">Nocardioides marmoriginsengisoli</name>
    <dbReference type="NCBI Taxonomy" id="661483"/>
    <lineage>
        <taxon>Bacteria</taxon>
        <taxon>Bacillati</taxon>
        <taxon>Actinomycetota</taxon>
        <taxon>Actinomycetes</taxon>
        <taxon>Propionibacteriales</taxon>
        <taxon>Nocardioidaceae</taxon>
        <taxon>Nocardioides</taxon>
    </lineage>
</organism>
<dbReference type="Pfam" id="PF04296">
    <property type="entry name" value="YlxR"/>
    <property type="match status" value="1"/>
</dbReference>
<dbReference type="PANTHER" id="PTHR34215">
    <property type="entry name" value="BLL0784 PROTEIN"/>
    <property type="match status" value="1"/>
</dbReference>
<dbReference type="PANTHER" id="PTHR34215:SF1">
    <property type="entry name" value="YLXR DOMAIN-CONTAINING PROTEIN"/>
    <property type="match status" value="1"/>
</dbReference>
<accession>A0A3N0CNS9</accession>
<gene>
    <name evidence="2" type="ORF">EFK50_03745</name>
</gene>
<keyword evidence="3" id="KW-1185">Reference proteome</keyword>
<dbReference type="InterPro" id="IPR007393">
    <property type="entry name" value="YlxR_dom"/>
</dbReference>
<dbReference type="Gene3D" id="3.30.1230.10">
    <property type="entry name" value="YlxR-like"/>
    <property type="match status" value="1"/>
</dbReference>
<name>A0A3N0CNS9_9ACTN</name>
<feature type="domain" description="YlxR" evidence="1">
    <location>
        <begin position="14"/>
        <end position="77"/>
    </location>
</feature>
<comment type="caution">
    <text evidence="2">The sequence shown here is derived from an EMBL/GenBank/DDBJ whole genome shotgun (WGS) entry which is preliminary data.</text>
</comment>
<dbReference type="SUPFAM" id="SSF64376">
    <property type="entry name" value="YlxR-like"/>
    <property type="match status" value="1"/>
</dbReference>
<proteinExistence type="predicted"/>
<dbReference type="AlphaFoldDB" id="A0A3N0CNS9"/>
<evidence type="ECO:0000313" key="3">
    <source>
        <dbReference type="Proteomes" id="UP000267128"/>
    </source>
</evidence>
<dbReference type="InterPro" id="IPR037465">
    <property type="entry name" value="YlxR"/>
</dbReference>
<dbReference type="RefSeq" id="WP_123226198.1">
    <property type="nucleotide sequence ID" value="NZ_RJSE01000003.1"/>
</dbReference>
<dbReference type="InterPro" id="IPR035931">
    <property type="entry name" value="YlxR-like_sf"/>
</dbReference>
<evidence type="ECO:0000259" key="1">
    <source>
        <dbReference type="Pfam" id="PF04296"/>
    </source>
</evidence>
<dbReference type="CDD" id="cd00279">
    <property type="entry name" value="YlxR"/>
    <property type="match status" value="1"/>
</dbReference>
<dbReference type="Proteomes" id="UP000267128">
    <property type="component" value="Unassembled WGS sequence"/>
</dbReference>
<protein>
    <submittedName>
        <fullName evidence="2">YlxR family protein</fullName>
    </submittedName>
</protein>